<sequence length="204" mass="23907">MTKIQIKEFNPTDLEKVRQFATTGMQFDKYIENKFALYFYGKIVAEMELKNSTIALGAYLENKLVGFIFARVNFQRLKYSTLKRNLTVNLGNKLINLFDNDDMAKTYDQANQRMLKRFMKNKPDGEITFFAVDSNIKHQGIGTQLLEALENKLQNQLIYVFTDSNCDYQFYLKRGFKIFDQIDVTLDEKDSTPLTCFLLYKNIL</sequence>
<dbReference type="Gene3D" id="3.40.630.30">
    <property type="match status" value="1"/>
</dbReference>
<dbReference type="AlphaFoldDB" id="A0A7L7KYV1"/>
<reference evidence="2 3" key="1">
    <citation type="submission" date="2020-02" db="EMBL/GenBank/DDBJ databases">
        <title>Complete Genome Sequence of Lactobacillus sp. NFFJ11 Isolated from animal feed.</title>
        <authorList>
            <person name="Jung J.Y."/>
        </authorList>
    </citation>
    <scope>NUCLEOTIDE SEQUENCE [LARGE SCALE GENOMIC DNA]</scope>
    <source>
        <strain evidence="2 3">NFFJ11</strain>
    </source>
</reference>
<proteinExistence type="predicted"/>
<dbReference type="KEGG" id="cpab:G6534_05790"/>
<dbReference type="RefSeq" id="WP_059073924.1">
    <property type="nucleotide sequence ID" value="NZ_CP049366.1"/>
</dbReference>
<dbReference type="Proteomes" id="UP000514410">
    <property type="component" value="Chromosome"/>
</dbReference>
<keyword evidence="2" id="KW-0808">Transferase</keyword>
<dbReference type="Pfam" id="PF00583">
    <property type="entry name" value="Acetyltransf_1"/>
    <property type="match status" value="1"/>
</dbReference>
<dbReference type="PROSITE" id="PS51186">
    <property type="entry name" value="GNAT"/>
    <property type="match status" value="1"/>
</dbReference>
<protein>
    <submittedName>
        <fullName evidence="2">GNAT family N-acetyltransferase</fullName>
    </submittedName>
</protein>
<gene>
    <name evidence="2" type="ORF">G6534_05790</name>
</gene>
<evidence type="ECO:0000259" key="1">
    <source>
        <dbReference type="PROSITE" id="PS51186"/>
    </source>
</evidence>
<accession>A0A7L7KYV1</accession>
<dbReference type="InterPro" id="IPR016181">
    <property type="entry name" value="Acyl_CoA_acyltransferase"/>
</dbReference>
<dbReference type="EMBL" id="CP049366">
    <property type="protein sequence ID" value="QMT84164.1"/>
    <property type="molecule type" value="Genomic_DNA"/>
</dbReference>
<dbReference type="CDD" id="cd04301">
    <property type="entry name" value="NAT_SF"/>
    <property type="match status" value="1"/>
</dbReference>
<dbReference type="SUPFAM" id="SSF55729">
    <property type="entry name" value="Acyl-CoA N-acyltransferases (Nat)"/>
    <property type="match status" value="1"/>
</dbReference>
<name>A0A7L7KYV1_9LACO</name>
<dbReference type="GO" id="GO:0016747">
    <property type="term" value="F:acyltransferase activity, transferring groups other than amino-acyl groups"/>
    <property type="evidence" value="ECO:0007669"/>
    <property type="project" value="InterPro"/>
</dbReference>
<dbReference type="InterPro" id="IPR000182">
    <property type="entry name" value="GNAT_dom"/>
</dbReference>
<evidence type="ECO:0000313" key="2">
    <source>
        <dbReference type="EMBL" id="QMT84164.1"/>
    </source>
</evidence>
<keyword evidence="3" id="KW-1185">Reference proteome</keyword>
<organism evidence="2 3">
    <name type="scientific">Companilactobacillus pabuli</name>
    <dbReference type="NCBI Taxonomy" id="2714036"/>
    <lineage>
        <taxon>Bacteria</taxon>
        <taxon>Bacillati</taxon>
        <taxon>Bacillota</taxon>
        <taxon>Bacilli</taxon>
        <taxon>Lactobacillales</taxon>
        <taxon>Lactobacillaceae</taxon>
        <taxon>Companilactobacillus</taxon>
    </lineage>
</organism>
<feature type="domain" description="N-acetyltransferase" evidence="1">
    <location>
        <begin position="4"/>
        <end position="199"/>
    </location>
</feature>
<evidence type="ECO:0000313" key="3">
    <source>
        <dbReference type="Proteomes" id="UP000514410"/>
    </source>
</evidence>